<sequence>MQFNVKIIYIGICRDQERSLGLAWFTLHSRCFHRVFSHCSSSACELAPIFNELVDRVSFHGELLQAALSRQVLNSIHWILLVPITMQVDEFTTMLLEIHDKMMLTNKNEVSKLFLISLCVSVLTFRNASFKTWR</sequence>
<dbReference type="Gene3D" id="1.10.1080.10">
    <property type="entry name" value="Glutathione Synthetase, Chain A, domain 3"/>
    <property type="match status" value="1"/>
</dbReference>
<proteinExistence type="predicted"/>
<dbReference type="STRING" id="4577.A0A1D6HE43"/>
<dbReference type="EMBL" id="CM000781">
    <property type="protein sequence ID" value="AQK72920.1"/>
    <property type="molecule type" value="Genomic_DNA"/>
</dbReference>
<dbReference type="AlphaFoldDB" id="A0A1D6HE43"/>
<dbReference type="SUPFAM" id="SSF56059">
    <property type="entry name" value="Glutathione synthetase ATP-binding domain-like"/>
    <property type="match status" value="1"/>
</dbReference>
<dbReference type="GO" id="GO:0005524">
    <property type="term" value="F:ATP binding"/>
    <property type="evidence" value="ECO:0007669"/>
    <property type="project" value="InterPro"/>
</dbReference>
<dbReference type="ExpressionAtlas" id="A0A1D6HE43">
    <property type="expression patterns" value="baseline and differential"/>
</dbReference>
<evidence type="ECO:0000313" key="1">
    <source>
        <dbReference type="EMBL" id="AQK72920.1"/>
    </source>
</evidence>
<accession>A0A1D6HE43</accession>
<name>A0A1D6HE43_MAIZE</name>
<protein>
    <submittedName>
        <fullName evidence="1">Glutathione synthetase chloroplastic</fullName>
    </submittedName>
</protein>
<dbReference type="GO" id="GO:0004363">
    <property type="term" value="F:glutathione synthase activity"/>
    <property type="evidence" value="ECO:0007669"/>
    <property type="project" value="InterPro"/>
</dbReference>
<dbReference type="InParanoid" id="A0A1D6HE43"/>
<gene>
    <name evidence="1" type="ORF">ZEAMMB73_Zm00001d017328</name>
</gene>
<reference evidence="1" key="1">
    <citation type="submission" date="2015-12" db="EMBL/GenBank/DDBJ databases">
        <title>Update maize B73 reference genome by single molecule sequencing technologies.</title>
        <authorList>
            <consortium name="Maize Genome Sequencing Project"/>
            <person name="Ware D."/>
        </authorList>
    </citation>
    <scope>NUCLEOTIDE SEQUENCE</scope>
    <source>
        <tissue evidence="1">Seedling</tissue>
    </source>
</reference>
<dbReference type="InterPro" id="IPR014042">
    <property type="entry name" value="Glutathione_synthase_a-hlx"/>
</dbReference>
<organism evidence="1">
    <name type="scientific">Zea mays</name>
    <name type="common">Maize</name>
    <dbReference type="NCBI Taxonomy" id="4577"/>
    <lineage>
        <taxon>Eukaryota</taxon>
        <taxon>Viridiplantae</taxon>
        <taxon>Streptophyta</taxon>
        <taxon>Embryophyta</taxon>
        <taxon>Tracheophyta</taxon>
        <taxon>Spermatophyta</taxon>
        <taxon>Magnoliopsida</taxon>
        <taxon>Liliopsida</taxon>
        <taxon>Poales</taxon>
        <taxon>Poaceae</taxon>
        <taxon>PACMAD clade</taxon>
        <taxon>Panicoideae</taxon>
        <taxon>Andropogonodae</taxon>
        <taxon>Andropogoneae</taxon>
        <taxon>Tripsacinae</taxon>
        <taxon>Zea</taxon>
    </lineage>
</organism>
<dbReference type="SMR" id="A0A1D6HE43"/>